<dbReference type="AlphaFoldDB" id="A0A4P9YY57"/>
<dbReference type="Pfam" id="PF03091">
    <property type="entry name" value="CutA1"/>
    <property type="match status" value="1"/>
</dbReference>
<dbReference type="InterPro" id="IPR015867">
    <property type="entry name" value="N-reg_PII/ATP_PRibTrfase_C"/>
</dbReference>
<dbReference type="PANTHER" id="PTHR23419">
    <property type="entry name" value="DIVALENT CATION TOLERANCE CUTA-RELATED"/>
    <property type="match status" value="1"/>
</dbReference>
<protein>
    <submittedName>
        <fullName evidence="2">Uncharacterized protein</fullName>
    </submittedName>
</protein>
<gene>
    <name evidence="2" type="ORF">SYNPS1DRAFT_29408</name>
</gene>
<dbReference type="InterPro" id="IPR038389">
    <property type="entry name" value="PSMG2_sf"/>
</dbReference>
<name>A0A4P9YY57_9FUNG</name>
<dbReference type="InterPro" id="IPR011322">
    <property type="entry name" value="N-reg_PII-like_a/b"/>
</dbReference>
<sequence length="239" mass="26011">MSNHEHEPAATAADAIVVYVTCPSETVAKEMARGLLQEHYAACVSILPSITSLYWWKEAIEEDTEWLLMIKTASARLSALTAYVKQHHPYDVPEVIALPIQGGNPAYLQWLQESARPPAVSIGGVPQLAVDLLITTLRLKRVGHLNDPNVLPVACVDPCAVGETGITTALEVLQSDDGKITVVQQRSPELPHLPAMCNVKASYCLLAWISPTVQICWNQGMYSIYIVAAAYGDDDDGAY</sequence>
<dbReference type="SUPFAM" id="SSF54913">
    <property type="entry name" value="GlnB-like"/>
    <property type="match status" value="1"/>
</dbReference>
<evidence type="ECO:0000313" key="3">
    <source>
        <dbReference type="Proteomes" id="UP000278143"/>
    </source>
</evidence>
<accession>A0A4P9YY57</accession>
<dbReference type="EMBL" id="KZ990007">
    <property type="protein sequence ID" value="RKP24845.1"/>
    <property type="molecule type" value="Genomic_DNA"/>
</dbReference>
<proteinExistence type="inferred from homology"/>
<dbReference type="PANTHER" id="PTHR23419:SF8">
    <property type="entry name" value="FI09726P"/>
    <property type="match status" value="1"/>
</dbReference>
<evidence type="ECO:0000313" key="2">
    <source>
        <dbReference type="EMBL" id="RKP24845.1"/>
    </source>
</evidence>
<keyword evidence="3" id="KW-1185">Reference proteome</keyword>
<organism evidence="2 3">
    <name type="scientific">Syncephalis pseudoplumigaleata</name>
    <dbReference type="NCBI Taxonomy" id="1712513"/>
    <lineage>
        <taxon>Eukaryota</taxon>
        <taxon>Fungi</taxon>
        <taxon>Fungi incertae sedis</taxon>
        <taxon>Zoopagomycota</taxon>
        <taxon>Zoopagomycotina</taxon>
        <taxon>Zoopagomycetes</taxon>
        <taxon>Zoopagales</taxon>
        <taxon>Piptocephalidaceae</taxon>
        <taxon>Syncephalis</taxon>
    </lineage>
</organism>
<dbReference type="Gene3D" id="3.30.70.120">
    <property type="match status" value="1"/>
</dbReference>
<dbReference type="GO" id="GO:0005507">
    <property type="term" value="F:copper ion binding"/>
    <property type="evidence" value="ECO:0007669"/>
    <property type="project" value="TreeGrafter"/>
</dbReference>
<dbReference type="Proteomes" id="UP000278143">
    <property type="component" value="Unassembled WGS sequence"/>
</dbReference>
<dbReference type="Gene3D" id="3.40.50.10900">
    <property type="entry name" value="PAC-like subunit"/>
    <property type="match status" value="1"/>
</dbReference>
<evidence type="ECO:0000256" key="1">
    <source>
        <dbReference type="ARBA" id="ARBA00010169"/>
    </source>
</evidence>
<dbReference type="InterPro" id="IPR004323">
    <property type="entry name" value="Ion_tolerance_CutA"/>
</dbReference>
<dbReference type="InterPro" id="IPR019151">
    <property type="entry name" value="Proteasome_assmbl_chaperone_2"/>
</dbReference>
<dbReference type="OrthoDB" id="2017693at2759"/>
<reference evidence="3" key="1">
    <citation type="journal article" date="2018" name="Nat. Microbiol.">
        <title>Leveraging single-cell genomics to expand the fungal tree of life.</title>
        <authorList>
            <person name="Ahrendt S.R."/>
            <person name="Quandt C.A."/>
            <person name="Ciobanu D."/>
            <person name="Clum A."/>
            <person name="Salamov A."/>
            <person name="Andreopoulos B."/>
            <person name="Cheng J.F."/>
            <person name="Woyke T."/>
            <person name="Pelin A."/>
            <person name="Henrissat B."/>
            <person name="Reynolds N.K."/>
            <person name="Benny G.L."/>
            <person name="Smith M.E."/>
            <person name="James T.Y."/>
            <person name="Grigoriev I.V."/>
        </authorList>
    </citation>
    <scope>NUCLEOTIDE SEQUENCE [LARGE SCALE GENOMIC DNA]</scope>
    <source>
        <strain evidence="3">Benny S71-1</strain>
    </source>
</reference>
<comment type="similarity">
    <text evidence="1">Belongs to the CutA family.</text>
</comment>
<dbReference type="GO" id="GO:0010038">
    <property type="term" value="P:response to metal ion"/>
    <property type="evidence" value="ECO:0007669"/>
    <property type="project" value="InterPro"/>
</dbReference>
<dbReference type="Pfam" id="PF09754">
    <property type="entry name" value="PAC2"/>
    <property type="match status" value="1"/>
</dbReference>